<evidence type="ECO:0000313" key="2">
    <source>
        <dbReference type="EMBL" id="RDX93787.1"/>
    </source>
</evidence>
<name>A0A371GTB8_MUCPR</name>
<proteinExistence type="predicted"/>
<feature type="non-terminal residue" evidence="2">
    <location>
        <position position="1"/>
    </location>
</feature>
<feature type="coiled-coil region" evidence="1">
    <location>
        <begin position="7"/>
        <end position="34"/>
    </location>
</feature>
<dbReference type="AlphaFoldDB" id="A0A371GTB8"/>
<gene>
    <name evidence="2" type="ORF">CR513_23909</name>
</gene>
<evidence type="ECO:0000256" key="1">
    <source>
        <dbReference type="SAM" id="Coils"/>
    </source>
</evidence>
<keyword evidence="1" id="KW-0175">Coiled coil</keyword>
<comment type="caution">
    <text evidence="2">The sequence shown here is derived from an EMBL/GenBank/DDBJ whole genome shotgun (WGS) entry which is preliminary data.</text>
</comment>
<dbReference type="EMBL" id="QJKJ01004530">
    <property type="protein sequence ID" value="RDX93787.1"/>
    <property type="molecule type" value="Genomic_DNA"/>
</dbReference>
<evidence type="ECO:0000313" key="3">
    <source>
        <dbReference type="Proteomes" id="UP000257109"/>
    </source>
</evidence>
<dbReference type="OrthoDB" id="1740536at2759"/>
<accession>A0A371GTB8</accession>
<sequence>DEQSRLSAEAEHRQAEAEERYRLVEERHLEAMKQIAALKAASKCDQTVHEEIPAQPFWGQLFCREIDETPIPPNFREVVVEPFDGSQDPYAHLQALQT</sequence>
<protein>
    <submittedName>
        <fullName evidence="2">Uncharacterized protein</fullName>
    </submittedName>
</protein>
<organism evidence="2 3">
    <name type="scientific">Mucuna pruriens</name>
    <name type="common">Velvet bean</name>
    <name type="synonym">Dolichos pruriens</name>
    <dbReference type="NCBI Taxonomy" id="157652"/>
    <lineage>
        <taxon>Eukaryota</taxon>
        <taxon>Viridiplantae</taxon>
        <taxon>Streptophyta</taxon>
        <taxon>Embryophyta</taxon>
        <taxon>Tracheophyta</taxon>
        <taxon>Spermatophyta</taxon>
        <taxon>Magnoliopsida</taxon>
        <taxon>eudicotyledons</taxon>
        <taxon>Gunneridae</taxon>
        <taxon>Pentapetalae</taxon>
        <taxon>rosids</taxon>
        <taxon>fabids</taxon>
        <taxon>Fabales</taxon>
        <taxon>Fabaceae</taxon>
        <taxon>Papilionoideae</taxon>
        <taxon>50 kb inversion clade</taxon>
        <taxon>NPAAA clade</taxon>
        <taxon>indigoferoid/millettioid clade</taxon>
        <taxon>Phaseoleae</taxon>
        <taxon>Mucuna</taxon>
    </lineage>
</organism>
<reference evidence="2" key="1">
    <citation type="submission" date="2018-05" db="EMBL/GenBank/DDBJ databases">
        <title>Draft genome of Mucuna pruriens seed.</title>
        <authorList>
            <person name="Nnadi N.E."/>
            <person name="Vos R."/>
            <person name="Hasami M.H."/>
            <person name="Devisetty U.K."/>
            <person name="Aguiy J.C."/>
        </authorList>
    </citation>
    <scope>NUCLEOTIDE SEQUENCE [LARGE SCALE GENOMIC DNA]</scope>
    <source>
        <strain evidence="2">JCA_2017</strain>
    </source>
</reference>
<feature type="non-terminal residue" evidence="2">
    <location>
        <position position="98"/>
    </location>
</feature>
<dbReference type="Proteomes" id="UP000257109">
    <property type="component" value="Unassembled WGS sequence"/>
</dbReference>
<keyword evidence="3" id="KW-1185">Reference proteome</keyword>